<comment type="subcellular location">
    <subcellularLocation>
        <location evidence="1">Cell membrane</location>
        <topology evidence="1">Multi-pass membrane protein</topology>
    </subcellularLocation>
</comment>
<accession>A0A6G5QK29</accession>
<evidence type="ECO:0000256" key="5">
    <source>
        <dbReference type="ARBA" id="ARBA00022989"/>
    </source>
</evidence>
<keyword evidence="2" id="KW-0813">Transport</keyword>
<feature type="transmembrane region" description="Helical" evidence="7">
    <location>
        <begin position="327"/>
        <end position="347"/>
    </location>
</feature>
<evidence type="ECO:0000313" key="10">
    <source>
        <dbReference type="Proteomes" id="UP000502377"/>
    </source>
</evidence>
<dbReference type="GO" id="GO:0022857">
    <property type="term" value="F:transmembrane transporter activity"/>
    <property type="evidence" value="ECO:0007669"/>
    <property type="project" value="InterPro"/>
</dbReference>
<keyword evidence="4 7" id="KW-0812">Transmembrane</keyword>
<feature type="transmembrane region" description="Helical" evidence="7">
    <location>
        <begin position="214"/>
        <end position="232"/>
    </location>
</feature>
<feature type="transmembrane region" description="Helical" evidence="7">
    <location>
        <begin position="159"/>
        <end position="178"/>
    </location>
</feature>
<reference evidence="9 10" key="1">
    <citation type="submission" date="2016-07" db="EMBL/GenBank/DDBJ databases">
        <title>Comparative genomics of the Campylobacter concisus group.</title>
        <authorList>
            <person name="Miller W.G."/>
            <person name="Yee E."/>
            <person name="Chapman M.H."/>
            <person name="Huynh S."/>
            <person name="Bono J.L."/>
            <person name="On S.L.W."/>
            <person name="StLeger J."/>
            <person name="Foster G."/>
            <person name="Parker C.T."/>
        </authorList>
    </citation>
    <scope>NUCLEOTIDE SEQUENCE [LARGE SCALE GENOMIC DNA]</scope>
    <source>
        <strain evidence="9 10">ATCC 33238</strain>
    </source>
</reference>
<dbReference type="InterPro" id="IPR036259">
    <property type="entry name" value="MFS_trans_sf"/>
</dbReference>
<dbReference type="PANTHER" id="PTHR23517">
    <property type="entry name" value="RESISTANCE PROTEIN MDTM, PUTATIVE-RELATED-RELATED"/>
    <property type="match status" value="1"/>
</dbReference>
<evidence type="ECO:0000256" key="4">
    <source>
        <dbReference type="ARBA" id="ARBA00022692"/>
    </source>
</evidence>
<evidence type="ECO:0000259" key="8">
    <source>
        <dbReference type="PROSITE" id="PS50850"/>
    </source>
</evidence>
<name>A0A6G5QK29_CAMRE</name>
<dbReference type="InterPro" id="IPR020846">
    <property type="entry name" value="MFS_dom"/>
</dbReference>
<feature type="transmembrane region" description="Helical" evidence="7">
    <location>
        <begin position="238"/>
        <end position="257"/>
    </location>
</feature>
<keyword evidence="6 7" id="KW-0472">Membrane</keyword>
<dbReference type="Pfam" id="PF07690">
    <property type="entry name" value="MFS_1"/>
    <property type="match status" value="1"/>
</dbReference>
<dbReference type="InterPro" id="IPR011701">
    <property type="entry name" value="MFS"/>
</dbReference>
<dbReference type="EMBL" id="CP012543">
    <property type="protein sequence ID" value="QCD46011.1"/>
    <property type="molecule type" value="Genomic_DNA"/>
</dbReference>
<sequence>MIVKSALPLSFIIGSRFFGLFIILPVISVYALELEGATEFLIGVLIGVYAISQITFQVVFGYVSDRFGRKNSMLIGLLVFIAGAVICAAATDIYAMILGRFIQGAGAIGAVAIALMSDMTKEEVRGHAMAMMGAFIGISFTLSMILSPILSAKYGLSSLFYLSIAVTVVCIALLYTAVGEEPKFTHSQVKMPAVKLLSNKNLLLMNISNFMQKMLMSAAFIVIPIAIVKYFGMDKKDLSGIYSVATVFGFIAMGIGGAIGETKRITKQILVIGVSLFVVCYALFALSLGHKPLFYAGVIIFFIGFNLHEPILQSMASKFSKVSQKGAVLGIFNAFGYMGSFIGGIGGGALLKFYGLSALSAVVTVLCVAWLVALKWLDNPNIFKNIYLPSSANADMATLEMQKGVVECYKTAQNLVVKYNSKLTDEAAIKRIIGI</sequence>
<dbReference type="KEGG" id="crx:CRECT_0314"/>
<gene>
    <name evidence="9" type="ORF">CRECT_0314</name>
</gene>
<evidence type="ECO:0000256" key="6">
    <source>
        <dbReference type="ARBA" id="ARBA00023136"/>
    </source>
</evidence>
<dbReference type="PROSITE" id="PS50850">
    <property type="entry name" value="MFS"/>
    <property type="match status" value="1"/>
</dbReference>
<evidence type="ECO:0000313" key="9">
    <source>
        <dbReference type="EMBL" id="QCD46011.1"/>
    </source>
</evidence>
<evidence type="ECO:0000256" key="3">
    <source>
        <dbReference type="ARBA" id="ARBA00022475"/>
    </source>
</evidence>
<dbReference type="InterPro" id="IPR050171">
    <property type="entry name" value="MFS_Transporters"/>
</dbReference>
<feature type="transmembrane region" description="Helical" evidence="7">
    <location>
        <begin position="353"/>
        <end position="374"/>
    </location>
</feature>
<feature type="transmembrane region" description="Helical" evidence="7">
    <location>
        <begin position="7"/>
        <end position="28"/>
    </location>
</feature>
<feature type="transmembrane region" description="Helical" evidence="7">
    <location>
        <begin position="74"/>
        <end position="91"/>
    </location>
</feature>
<protein>
    <submittedName>
        <fullName evidence="9">Putative sugar transporter, major facilitator superfamily</fullName>
    </submittedName>
</protein>
<dbReference type="GO" id="GO:0005886">
    <property type="term" value="C:plasma membrane"/>
    <property type="evidence" value="ECO:0007669"/>
    <property type="project" value="UniProtKB-SubCell"/>
</dbReference>
<feature type="transmembrane region" description="Helical" evidence="7">
    <location>
        <begin position="269"/>
        <end position="288"/>
    </location>
</feature>
<dbReference type="SUPFAM" id="SSF103473">
    <property type="entry name" value="MFS general substrate transporter"/>
    <property type="match status" value="1"/>
</dbReference>
<feature type="transmembrane region" description="Helical" evidence="7">
    <location>
        <begin position="128"/>
        <end position="147"/>
    </location>
</feature>
<organism evidence="9 10">
    <name type="scientific">Campylobacter rectus</name>
    <name type="common">Wolinella recta</name>
    <dbReference type="NCBI Taxonomy" id="203"/>
    <lineage>
        <taxon>Bacteria</taxon>
        <taxon>Pseudomonadati</taxon>
        <taxon>Campylobacterota</taxon>
        <taxon>Epsilonproteobacteria</taxon>
        <taxon>Campylobacterales</taxon>
        <taxon>Campylobacteraceae</taxon>
        <taxon>Campylobacter</taxon>
    </lineage>
</organism>
<dbReference type="AlphaFoldDB" id="A0A6G5QK29"/>
<dbReference type="Proteomes" id="UP000502377">
    <property type="component" value="Chromosome"/>
</dbReference>
<keyword evidence="9" id="KW-0762">Sugar transport</keyword>
<evidence type="ECO:0000256" key="2">
    <source>
        <dbReference type="ARBA" id="ARBA00022448"/>
    </source>
</evidence>
<keyword evidence="5 7" id="KW-1133">Transmembrane helix</keyword>
<dbReference type="PANTHER" id="PTHR23517:SF2">
    <property type="entry name" value="MULTIDRUG RESISTANCE PROTEIN MDTH"/>
    <property type="match status" value="1"/>
</dbReference>
<feature type="transmembrane region" description="Helical" evidence="7">
    <location>
        <begin position="40"/>
        <end position="62"/>
    </location>
</feature>
<keyword evidence="3" id="KW-1003">Cell membrane</keyword>
<feature type="domain" description="Major facilitator superfamily (MFS) profile" evidence="8">
    <location>
        <begin position="1"/>
        <end position="381"/>
    </location>
</feature>
<evidence type="ECO:0000256" key="1">
    <source>
        <dbReference type="ARBA" id="ARBA00004651"/>
    </source>
</evidence>
<evidence type="ECO:0000256" key="7">
    <source>
        <dbReference type="SAM" id="Phobius"/>
    </source>
</evidence>
<proteinExistence type="predicted"/>
<feature type="transmembrane region" description="Helical" evidence="7">
    <location>
        <begin position="294"/>
        <end position="315"/>
    </location>
</feature>
<dbReference type="Gene3D" id="1.20.1250.20">
    <property type="entry name" value="MFS general substrate transporter like domains"/>
    <property type="match status" value="1"/>
</dbReference>